<keyword evidence="5 8" id="KW-0812">Transmembrane</keyword>
<organism evidence="9 10">
    <name type="scientific">Filimonas zeae</name>
    <dbReference type="NCBI Taxonomy" id="1737353"/>
    <lineage>
        <taxon>Bacteria</taxon>
        <taxon>Pseudomonadati</taxon>
        <taxon>Bacteroidota</taxon>
        <taxon>Chitinophagia</taxon>
        <taxon>Chitinophagales</taxon>
        <taxon>Chitinophagaceae</taxon>
        <taxon>Filimonas</taxon>
    </lineage>
</organism>
<gene>
    <name evidence="9" type="ORF">GCM10011379_54800</name>
</gene>
<comment type="similarity">
    <text evidence="2">Belongs to the autoinducer-2 exporter (AI-2E) (TC 2.A.86) family.</text>
</comment>
<dbReference type="EMBL" id="BMIB01000006">
    <property type="protein sequence ID" value="GGH81826.1"/>
    <property type="molecule type" value="Genomic_DNA"/>
</dbReference>
<dbReference type="InterPro" id="IPR002549">
    <property type="entry name" value="AI-2E-like"/>
</dbReference>
<evidence type="ECO:0000256" key="6">
    <source>
        <dbReference type="ARBA" id="ARBA00022989"/>
    </source>
</evidence>
<evidence type="ECO:0000256" key="2">
    <source>
        <dbReference type="ARBA" id="ARBA00009773"/>
    </source>
</evidence>
<feature type="transmembrane region" description="Helical" evidence="8">
    <location>
        <begin position="123"/>
        <end position="143"/>
    </location>
</feature>
<dbReference type="PANTHER" id="PTHR21716">
    <property type="entry name" value="TRANSMEMBRANE PROTEIN"/>
    <property type="match status" value="1"/>
</dbReference>
<evidence type="ECO:0000256" key="4">
    <source>
        <dbReference type="ARBA" id="ARBA00022475"/>
    </source>
</evidence>
<evidence type="ECO:0000256" key="8">
    <source>
        <dbReference type="SAM" id="Phobius"/>
    </source>
</evidence>
<comment type="caution">
    <text evidence="9">The sequence shown here is derived from an EMBL/GenBank/DDBJ whole genome shotgun (WGS) entry which is preliminary data.</text>
</comment>
<proteinExistence type="inferred from homology"/>
<keyword evidence="6 8" id="KW-1133">Transmembrane helix</keyword>
<feature type="transmembrane region" description="Helical" evidence="8">
    <location>
        <begin position="205"/>
        <end position="228"/>
    </location>
</feature>
<dbReference type="GO" id="GO:0005886">
    <property type="term" value="C:plasma membrane"/>
    <property type="evidence" value="ECO:0007669"/>
    <property type="project" value="UniProtKB-SubCell"/>
</dbReference>
<keyword evidence="7 8" id="KW-0472">Membrane</keyword>
<feature type="transmembrane region" description="Helical" evidence="8">
    <location>
        <begin position="37"/>
        <end position="57"/>
    </location>
</feature>
<feature type="transmembrane region" description="Helical" evidence="8">
    <location>
        <begin position="177"/>
        <end position="199"/>
    </location>
</feature>
<feature type="transmembrane region" description="Helical" evidence="8">
    <location>
        <begin position="240"/>
        <end position="261"/>
    </location>
</feature>
<comment type="subcellular location">
    <subcellularLocation>
        <location evidence="1">Cell membrane</location>
        <topology evidence="1">Multi-pass membrane protein</topology>
    </subcellularLocation>
</comment>
<accession>A0A917MZG5</accession>
<protein>
    <submittedName>
        <fullName evidence="9">AI-2E family transporter</fullName>
    </submittedName>
</protein>
<dbReference type="GO" id="GO:0055085">
    <property type="term" value="P:transmembrane transport"/>
    <property type="evidence" value="ECO:0007669"/>
    <property type="project" value="TreeGrafter"/>
</dbReference>
<dbReference type="Pfam" id="PF01594">
    <property type="entry name" value="AI-2E_transport"/>
    <property type="match status" value="1"/>
</dbReference>
<reference evidence="9" key="1">
    <citation type="journal article" date="2014" name="Int. J. Syst. Evol. Microbiol.">
        <title>Complete genome sequence of Corynebacterium casei LMG S-19264T (=DSM 44701T), isolated from a smear-ripened cheese.</title>
        <authorList>
            <consortium name="US DOE Joint Genome Institute (JGI-PGF)"/>
            <person name="Walter F."/>
            <person name="Albersmeier A."/>
            <person name="Kalinowski J."/>
            <person name="Ruckert C."/>
        </authorList>
    </citation>
    <scope>NUCLEOTIDE SEQUENCE</scope>
    <source>
        <strain evidence="9">CGMCC 1.15290</strain>
    </source>
</reference>
<reference evidence="9" key="2">
    <citation type="submission" date="2020-09" db="EMBL/GenBank/DDBJ databases">
        <authorList>
            <person name="Sun Q."/>
            <person name="Zhou Y."/>
        </authorList>
    </citation>
    <scope>NUCLEOTIDE SEQUENCE</scope>
    <source>
        <strain evidence="9">CGMCC 1.15290</strain>
    </source>
</reference>
<evidence type="ECO:0000313" key="9">
    <source>
        <dbReference type="EMBL" id="GGH81826.1"/>
    </source>
</evidence>
<feature type="transmembrane region" description="Helical" evidence="8">
    <location>
        <begin position="273"/>
        <end position="296"/>
    </location>
</feature>
<evidence type="ECO:0000256" key="7">
    <source>
        <dbReference type="ARBA" id="ARBA00023136"/>
    </source>
</evidence>
<sequence>MYVGQSILVPLSFAGLFSIILMSPCDFLEKRKMPRTMAAAISVLLFLIVISIILYFISSQLISFQNDLPKLGVQLQQALLDLEIWIQQRFHISSAKMTEFLNSATSQTLSHTSSLVGTTVSTLSSALIYMVLIPIYTFLLLLYRGIITRFFIKSFQEQHTPLVHTIMGKTRHVIKSYIAGLIIEMVIVAIMNCAGFFILGVKYALMLGVIAALLNLIPYVGIFTACILSMLITFTTNTPATVFGVAVVLVIVHIIDSNILLPKVVGSKVKINALVTIVGVIIGSAIWGIAGMFLAIPFMAILKVIFDGVESLHAWGILLGDETGDKPVIVPVTQEIIPEVVIVTPAKENDPPAAPPPAI</sequence>
<dbReference type="PANTHER" id="PTHR21716:SF53">
    <property type="entry name" value="PERMEASE PERM-RELATED"/>
    <property type="match status" value="1"/>
</dbReference>
<dbReference type="AlphaFoldDB" id="A0A917MZG5"/>
<keyword evidence="3" id="KW-0813">Transport</keyword>
<dbReference type="Proteomes" id="UP000627292">
    <property type="component" value="Unassembled WGS sequence"/>
</dbReference>
<evidence type="ECO:0000313" key="10">
    <source>
        <dbReference type="Proteomes" id="UP000627292"/>
    </source>
</evidence>
<evidence type="ECO:0000256" key="3">
    <source>
        <dbReference type="ARBA" id="ARBA00022448"/>
    </source>
</evidence>
<evidence type="ECO:0000256" key="5">
    <source>
        <dbReference type="ARBA" id="ARBA00022692"/>
    </source>
</evidence>
<evidence type="ECO:0000256" key="1">
    <source>
        <dbReference type="ARBA" id="ARBA00004651"/>
    </source>
</evidence>
<feature type="transmembrane region" description="Helical" evidence="8">
    <location>
        <begin position="6"/>
        <end position="25"/>
    </location>
</feature>
<keyword evidence="10" id="KW-1185">Reference proteome</keyword>
<keyword evidence="4" id="KW-1003">Cell membrane</keyword>
<name>A0A917MZG5_9BACT</name>